<feature type="domain" description="EF-hand" evidence="16">
    <location>
        <begin position="86"/>
        <end position="121"/>
    </location>
</feature>
<name>A0A1E4TIH3_9ASCO</name>
<evidence type="ECO:0000256" key="14">
    <source>
        <dbReference type="ARBA" id="ARBA00082232"/>
    </source>
</evidence>
<feature type="repeat" description="Solcar" evidence="15">
    <location>
        <begin position="431"/>
        <end position="519"/>
    </location>
</feature>
<dbReference type="SUPFAM" id="SSF103506">
    <property type="entry name" value="Mitochondrial carrier"/>
    <property type="match status" value="1"/>
</dbReference>
<evidence type="ECO:0000256" key="5">
    <source>
        <dbReference type="ARBA" id="ARBA00022737"/>
    </source>
</evidence>
<proteinExistence type="inferred from homology"/>
<dbReference type="Gene3D" id="1.10.238.10">
    <property type="entry name" value="EF-hand"/>
    <property type="match status" value="2"/>
</dbReference>
<dbReference type="PANTHER" id="PTHR45678">
    <property type="entry name" value="MITOCHONDRIAL 2-OXODICARBOXYLATE CARRIER 1-RELATED"/>
    <property type="match status" value="1"/>
</dbReference>
<dbReference type="FunFam" id="1.50.40.10:FF:000004">
    <property type="entry name" value="Calcium-binding mitochondrial carrier protein Aralar1"/>
    <property type="match status" value="1"/>
</dbReference>
<dbReference type="PROSITE" id="PS50222">
    <property type="entry name" value="EF_HAND_2"/>
    <property type="match status" value="2"/>
</dbReference>
<accession>A0A1E4TIH3</accession>
<dbReference type="InterPro" id="IPR002048">
    <property type="entry name" value="EF_hand_dom"/>
</dbReference>
<dbReference type="AlphaFoldDB" id="A0A1E4TIH3"/>
<dbReference type="Pfam" id="PF13833">
    <property type="entry name" value="EF-hand_8"/>
    <property type="match status" value="1"/>
</dbReference>
<dbReference type="PANTHER" id="PTHR45678:SF9">
    <property type="entry name" value="CALCIUM-BINDING MITOCHONDRIAL CARRIER PROTEIN ARALAR1"/>
    <property type="match status" value="1"/>
</dbReference>
<evidence type="ECO:0000256" key="1">
    <source>
        <dbReference type="ARBA" id="ARBA00004448"/>
    </source>
</evidence>
<keyword evidence="9" id="KW-0496">Mitochondrion</keyword>
<dbReference type="PROSITE" id="PS50920">
    <property type="entry name" value="SOLCAR"/>
    <property type="match status" value="3"/>
</dbReference>
<evidence type="ECO:0000256" key="7">
    <source>
        <dbReference type="ARBA" id="ARBA00022837"/>
    </source>
</evidence>
<dbReference type="InterPro" id="IPR002067">
    <property type="entry name" value="MCP"/>
</dbReference>
<dbReference type="OrthoDB" id="2161at2759"/>
<evidence type="ECO:0000256" key="3">
    <source>
        <dbReference type="ARBA" id="ARBA00022448"/>
    </source>
</evidence>
<comment type="function">
    <text evidence="12">Calcium-dependent mitochondrial aspartate and glutamate carrier. Transport of glutamate in mitochondria is required for mitochondrial transamination reactions and ornithine synthesis. Plays also a role in malate-aspartate NADH shuttle, which is critical for growth on acetate and fatty acids.</text>
</comment>
<dbReference type="Proteomes" id="UP000095023">
    <property type="component" value="Unassembled WGS sequence"/>
</dbReference>
<dbReference type="EMBL" id="KV453841">
    <property type="protein sequence ID" value="ODV91551.1"/>
    <property type="molecule type" value="Genomic_DNA"/>
</dbReference>
<keyword evidence="4 15" id="KW-0812">Transmembrane</keyword>
<organism evidence="17 18">
    <name type="scientific">Tortispora caseinolytica NRRL Y-17796</name>
    <dbReference type="NCBI Taxonomy" id="767744"/>
    <lineage>
        <taxon>Eukaryota</taxon>
        <taxon>Fungi</taxon>
        <taxon>Dikarya</taxon>
        <taxon>Ascomycota</taxon>
        <taxon>Saccharomycotina</taxon>
        <taxon>Trigonopsidomycetes</taxon>
        <taxon>Trigonopsidales</taxon>
        <taxon>Trigonopsidaceae</taxon>
        <taxon>Tortispora</taxon>
    </lineage>
</organism>
<feature type="repeat" description="Solcar" evidence="15">
    <location>
        <begin position="333"/>
        <end position="423"/>
    </location>
</feature>
<dbReference type="GO" id="GO:0015183">
    <property type="term" value="F:L-aspartate transmembrane transporter activity"/>
    <property type="evidence" value="ECO:0007669"/>
    <property type="project" value="TreeGrafter"/>
</dbReference>
<sequence>MAPISPNLSKRVENSRAVFNQFSVENADGQRIMTPENFVNAIAPENENYTVIPKSSYIVLFAAADRACRGYLTVDDWIDFERVLATPDAEYRLAFRVFDPKRTGSVDFDQFVKFYNENKSDDALPFDWNNKWTQLYVGSKNKRHRLTYEQFSQMLKALHGERVRQAFLYYDKAGTGYISTENFKDIMIKTSGHKLSAQLISNLDSIDYLSSKVSYATVRAFENLLREFDIVKLIVYRACSKSSTGKISKSEFAEEATRSTQFGIFSPLEIDLLFRFASMDNPTGLLSKDDFDRVLDPSWRDSETLYRVATTAKAEAAKKASIFVPSSFLGEVFESVYHFALGSVAGAFGATIVYPIDLVKTRMQNQRSSVPGQLMYKNSMDCFKKVVQREGFRGLYSGLGPQLIGVAPEKAIKLTVNDLVRGKLSKPDGSIEWPAEVLAGGSAGACQVVFTNPLEIVKIRLQVQGEAAKAGSDVPKRSAISIVRSLGLVGLYKGATACLLRDVPFSAIYFPTYAHLKKDYFGESTGKRLNIGQLLIAGAVAGMPAAYFTTPFDVIKTRLQVEARKGQTHYRNLMHCATTVFKEEGFAAFFKGGPARIFRSSPQFGCTLAMYELLQSMLPVPESLRAHHSEAGHAVPTGEANQSPISFLRSRNALRVLMDIDQSFGRPTTLTKEQWNLVPGLKK</sequence>
<dbReference type="InterPro" id="IPR018108">
    <property type="entry name" value="MCP_transmembrane"/>
</dbReference>
<keyword evidence="10 15" id="KW-0472">Membrane</keyword>
<evidence type="ECO:0000313" key="18">
    <source>
        <dbReference type="Proteomes" id="UP000095023"/>
    </source>
</evidence>
<feature type="repeat" description="Solcar" evidence="15">
    <location>
        <begin position="529"/>
        <end position="617"/>
    </location>
</feature>
<keyword evidence="3" id="KW-0813">Transport</keyword>
<dbReference type="Pfam" id="PF00153">
    <property type="entry name" value="Mito_carr"/>
    <property type="match status" value="3"/>
</dbReference>
<evidence type="ECO:0000256" key="9">
    <source>
        <dbReference type="ARBA" id="ARBA00023128"/>
    </source>
</evidence>
<evidence type="ECO:0000256" key="2">
    <source>
        <dbReference type="ARBA" id="ARBA00006375"/>
    </source>
</evidence>
<evidence type="ECO:0000256" key="6">
    <source>
        <dbReference type="ARBA" id="ARBA00022792"/>
    </source>
</evidence>
<dbReference type="GO" id="GO:0005743">
    <property type="term" value="C:mitochondrial inner membrane"/>
    <property type="evidence" value="ECO:0007669"/>
    <property type="project" value="UniProtKB-SubCell"/>
</dbReference>
<dbReference type="PRINTS" id="PR00926">
    <property type="entry name" value="MITOCARRIER"/>
</dbReference>
<dbReference type="GO" id="GO:0005313">
    <property type="term" value="F:L-glutamate transmembrane transporter activity"/>
    <property type="evidence" value="ECO:0007669"/>
    <property type="project" value="TreeGrafter"/>
</dbReference>
<gene>
    <name evidence="17" type="ORF">CANCADRAFT_72623</name>
</gene>
<evidence type="ECO:0000256" key="15">
    <source>
        <dbReference type="PROSITE-ProRule" id="PRU00282"/>
    </source>
</evidence>
<evidence type="ECO:0000256" key="13">
    <source>
        <dbReference type="ARBA" id="ARBA00073787"/>
    </source>
</evidence>
<evidence type="ECO:0000256" key="11">
    <source>
        <dbReference type="ARBA" id="ARBA00038674"/>
    </source>
</evidence>
<feature type="domain" description="EF-hand" evidence="16">
    <location>
        <begin position="158"/>
        <end position="193"/>
    </location>
</feature>
<evidence type="ECO:0000256" key="8">
    <source>
        <dbReference type="ARBA" id="ARBA00022989"/>
    </source>
</evidence>
<evidence type="ECO:0000256" key="10">
    <source>
        <dbReference type="ARBA" id="ARBA00023136"/>
    </source>
</evidence>
<dbReference type="GO" id="GO:0043490">
    <property type="term" value="P:malate-aspartate shuttle"/>
    <property type="evidence" value="ECO:0007669"/>
    <property type="project" value="TreeGrafter"/>
</dbReference>
<dbReference type="InterPro" id="IPR051028">
    <property type="entry name" value="Mito_Solute_Carrier"/>
</dbReference>
<comment type="subunit">
    <text evidence="11">Homodimer (via N-terminus).</text>
</comment>
<dbReference type="InterPro" id="IPR023395">
    <property type="entry name" value="MCP_dom_sf"/>
</dbReference>
<protein>
    <recommendedName>
        <fullName evidence="13">Mitochondrial aspartate-glutamate transporter AGC1</fullName>
    </recommendedName>
    <alternativeName>
        <fullName evidence="14">Aspartate-glutamate carrier 1</fullName>
    </alternativeName>
</protein>
<keyword evidence="6" id="KW-0999">Mitochondrion inner membrane</keyword>
<dbReference type="SUPFAM" id="SSF47473">
    <property type="entry name" value="EF-hand"/>
    <property type="match status" value="1"/>
</dbReference>
<comment type="subcellular location">
    <subcellularLocation>
        <location evidence="1">Mitochondrion inner membrane</location>
        <topology evidence="1">Multi-pass membrane protein</topology>
    </subcellularLocation>
</comment>
<evidence type="ECO:0000256" key="12">
    <source>
        <dbReference type="ARBA" id="ARBA00059916"/>
    </source>
</evidence>
<dbReference type="GO" id="GO:0005509">
    <property type="term" value="F:calcium ion binding"/>
    <property type="evidence" value="ECO:0007669"/>
    <property type="project" value="InterPro"/>
</dbReference>
<dbReference type="SMART" id="SM00054">
    <property type="entry name" value="EFh"/>
    <property type="match status" value="2"/>
</dbReference>
<dbReference type="InterPro" id="IPR011992">
    <property type="entry name" value="EF-hand-dom_pair"/>
</dbReference>
<keyword evidence="7" id="KW-0106">Calcium</keyword>
<comment type="similarity">
    <text evidence="2">Belongs to the mitochondrial carrier (TC 2.A.29) family.</text>
</comment>
<keyword evidence="18" id="KW-1185">Reference proteome</keyword>
<evidence type="ECO:0000259" key="16">
    <source>
        <dbReference type="PROSITE" id="PS50222"/>
    </source>
</evidence>
<keyword evidence="5" id="KW-0677">Repeat</keyword>
<reference evidence="18" key="1">
    <citation type="submission" date="2016-02" db="EMBL/GenBank/DDBJ databases">
        <title>Comparative genomics of biotechnologically important yeasts.</title>
        <authorList>
            <consortium name="DOE Joint Genome Institute"/>
            <person name="Riley R."/>
            <person name="Haridas S."/>
            <person name="Wolfe K.H."/>
            <person name="Lopes M.R."/>
            <person name="Hittinger C.T."/>
            <person name="Goker M."/>
            <person name="Salamov A."/>
            <person name="Wisecaver J."/>
            <person name="Long T.M."/>
            <person name="Aerts A.L."/>
            <person name="Barry K."/>
            <person name="Choi C."/>
            <person name="Clum A."/>
            <person name="Coughlan A.Y."/>
            <person name="Deshpande S."/>
            <person name="Douglass A.P."/>
            <person name="Hanson S.J."/>
            <person name="Klenk H.-P."/>
            <person name="Labutti K."/>
            <person name="Lapidus A."/>
            <person name="Lindquist E."/>
            <person name="Lipzen A."/>
            <person name="Meier-Kolthoff J.P."/>
            <person name="Ohm R.A."/>
            <person name="Otillar R.P."/>
            <person name="Pangilinan J."/>
            <person name="Peng Y."/>
            <person name="Rokas A."/>
            <person name="Rosa C.A."/>
            <person name="Scheuner C."/>
            <person name="Sibirny A.A."/>
            <person name="Slot J.C."/>
            <person name="Stielow J.B."/>
            <person name="Sun H."/>
            <person name="Kurtzman C.P."/>
            <person name="Blackwell M."/>
            <person name="Jeffries T.W."/>
            <person name="Grigoriev I.V."/>
        </authorList>
    </citation>
    <scope>NUCLEOTIDE SEQUENCE [LARGE SCALE GENOMIC DNA]</scope>
    <source>
        <strain evidence="18">NRRL Y-17796</strain>
    </source>
</reference>
<evidence type="ECO:0000256" key="4">
    <source>
        <dbReference type="ARBA" id="ARBA00022692"/>
    </source>
</evidence>
<evidence type="ECO:0000313" key="17">
    <source>
        <dbReference type="EMBL" id="ODV91551.1"/>
    </source>
</evidence>
<dbReference type="Gene3D" id="1.50.40.10">
    <property type="entry name" value="Mitochondrial carrier domain"/>
    <property type="match status" value="1"/>
</dbReference>
<keyword evidence="8" id="KW-1133">Transmembrane helix</keyword>